<name>A0A016W9M3_9BILA</name>
<gene>
    <name evidence="1" type="primary">Acey_s0909.g2995</name>
    <name evidence="1" type="ORF">Y032_0909g2995</name>
</gene>
<sequence length="66" mass="7387">MTLRTACRPVVHAFQSGRHRVPTGRARGRERVNIKKNDNEMSNTSEELEATLSELEEAGIGCSYPE</sequence>
<comment type="caution">
    <text evidence="1">The sequence shown here is derived from an EMBL/GenBank/DDBJ whole genome shotgun (WGS) entry which is preliminary data.</text>
</comment>
<dbReference type="AlphaFoldDB" id="A0A016W9M3"/>
<accession>A0A016W9M3</accession>
<proteinExistence type="predicted"/>
<evidence type="ECO:0000313" key="2">
    <source>
        <dbReference type="Proteomes" id="UP000024635"/>
    </source>
</evidence>
<keyword evidence="2" id="KW-1185">Reference proteome</keyword>
<reference evidence="2" key="1">
    <citation type="journal article" date="2015" name="Nat. Genet.">
        <title>The genome and transcriptome of the zoonotic hookworm Ancylostoma ceylanicum identify infection-specific gene families.</title>
        <authorList>
            <person name="Schwarz E.M."/>
            <person name="Hu Y."/>
            <person name="Antoshechkin I."/>
            <person name="Miller M.M."/>
            <person name="Sternberg P.W."/>
            <person name="Aroian R.V."/>
        </authorList>
    </citation>
    <scope>NUCLEOTIDE SEQUENCE</scope>
    <source>
        <strain evidence="2">HY135</strain>
    </source>
</reference>
<protein>
    <submittedName>
        <fullName evidence="1">Uncharacterized protein</fullName>
    </submittedName>
</protein>
<organism evidence="1 2">
    <name type="scientific">Ancylostoma ceylanicum</name>
    <dbReference type="NCBI Taxonomy" id="53326"/>
    <lineage>
        <taxon>Eukaryota</taxon>
        <taxon>Metazoa</taxon>
        <taxon>Ecdysozoa</taxon>
        <taxon>Nematoda</taxon>
        <taxon>Chromadorea</taxon>
        <taxon>Rhabditida</taxon>
        <taxon>Rhabditina</taxon>
        <taxon>Rhabditomorpha</taxon>
        <taxon>Strongyloidea</taxon>
        <taxon>Ancylostomatidae</taxon>
        <taxon>Ancylostomatinae</taxon>
        <taxon>Ancylostoma</taxon>
    </lineage>
</organism>
<evidence type="ECO:0000313" key="1">
    <source>
        <dbReference type="EMBL" id="EYC36311.1"/>
    </source>
</evidence>
<dbReference type="Proteomes" id="UP000024635">
    <property type="component" value="Unassembled WGS sequence"/>
</dbReference>
<dbReference type="EMBL" id="JARK01000509">
    <property type="protein sequence ID" value="EYC36311.1"/>
    <property type="molecule type" value="Genomic_DNA"/>
</dbReference>